<dbReference type="CDD" id="cd01949">
    <property type="entry name" value="GGDEF"/>
    <property type="match status" value="1"/>
</dbReference>
<dbReference type="GO" id="GO:0043709">
    <property type="term" value="P:cell adhesion involved in single-species biofilm formation"/>
    <property type="evidence" value="ECO:0007669"/>
    <property type="project" value="TreeGrafter"/>
</dbReference>
<dbReference type="Pfam" id="PF22673">
    <property type="entry name" value="MCP-like_PDC_1"/>
    <property type="match status" value="1"/>
</dbReference>
<reference evidence="6" key="1">
    <citation type="submission" date="2023-08" db="EMBL/GenBank/DDBJ databases">
        <title>WGS of Aeromonas isolates.</title>
        <authorList>
            <person name="Lee H."/>
        </authorList>
    </citation>
    <scope>NUCLEOTIDE SEQUENCE</scope>
    <source>
        <strain evidence="6">SL22</strain>
    </source>
</reference>
<dbReference type="InterPro" id="IPR050469">
    <property type="entry name" value="Diguanylate_Cyclase"/>
</dbReference>
<dbReference type="PANTHER" id="PTHR45138:SF9">
    <property type="entry name" value="DIGUANYLATE CYCLASE DGCM-RELATED"/>
    <property type="match status" value="1"/>
</dbReference>
<dbReference type="EC" id="2.7.7.65" evidence="2"/>
<feature type="domain" description="GGDEF" evidence="5">
    <location>
        <begin position="380"/>
        <end position="511"/>
    </location>
</feature>
<comment type="caution">
    <text evidence="6">The sequence shown here is derived from an EMBL/GenBank/DDBJ whole genome shotgun (WGS) entry which is preliminary data.</text>
</comment>
<name>A0AAW7I931_9GAMM</name>
<organism evidence="6 7">
    <name type="scientific">Aeromonas bestiarum</name>
    <dbReference type="NCBI Taxonomy" id="105751"/>
    <lineage>
        <taxon>Bacteria</taxon>
        <taxon>Pseudomonadati</taxon>
        <taxon>Pseudomonadota</taxon>
        <taxon>Gammaproteobacteria</taxon>
        <taxon>Aeromonadales</taxon>
        <taxon>Aeromonadaceae</taxon>
        <taxon>Aeromonas</taxon>
    </lineage>
</organism>
<dbReference type="GO" id="GO:0052621">
    <property type="term" value="F:diguanylate cyclase activity"/>
    <property type="evidence" value="ECO:0007669"/>
    <property type="project" value="UniProtKB-EC"/>
</dbReference>
<accession>A0AAW7I931</accession>
<comment type="catalytic activity">
    <reaction evidence="3">
        <text>2 GTP = 3',3'-c-di-GMP + 2 diphosphate</text>
        <dbReference type="Rhea" id="RHEA:24898"/>
        <dbReference type="ChEBI" id="CHEBI:33019"/>
        <dbReference type="ChEBI" id="CHEBI:37565"/>
        <dbReference type="ChEBI" id="CHEBI:58805"/>
        <dbReference type="EC" id="2.7.7.65"/>
    </reaction>
</comment>
<keyword evidence="4" id="KW-1133">Transmembrane helix</keyword>
<dbReference type="EMBL" id="JAOPLV010000001">
    <property type="protein sequence ID" value="MDM5139024.1"/>
    <property type="molecule type" value="Genomic_DNA"/>
</dbReference>
<dbReference type="Gene3D" id="3.30.70.270">
    <property type="match status" value="1"/>
</dbReference>
<dbReference type="InterPro" id="IPR029787">
    <property type="entry name" value="Nucleotide_cyclase"/>
</dbReference>
<evidence type="ECO:0000313" key="7">
    <source>
        <dbReference type="Proteomes" id="UP001168216"/>
    </source>
</evidence>
<sequence>MPAPRPSLVTHKLQWLLGAVVTLLLALTIHQTLKHVTELYERDTLNTAARLRSQFQQMETFLEAMRGQAEERLRSNPQSALTRQLYGALQASPDKGFSLDKVPGNLPEGLSGNLTGLGQLPARGSEREARLHLALSLSPLLSTTNKLLGDKVAWIYFTGVDDFIYLYPWIPSSQFRFHRAIYLKSYWQDALKQQNPSQRAIVSRPYEDFAGAGQMISLSQPIVKDQVLVGVISIDVLLSRLEQLLDESTPGIGSLFLVNQHQQILASNHQGADFVPKFQAERDSYQWRQGAFQLVHAIPDTGLTLIHRIPLLSLLQALLWQSAPTLIAILFMVLAALSSLKSHRLNRQLDYLSNHDALTGAFNRHYFDEFEQARAHARARGVGVIMFDCDHFKLVNDRFGHEVGDRVLIQLVRLCQGQTRKEDALIRWGGEEFLLLVAKGSEPLDQLAERLRLQIARHPWGEIAPTLAVTISLGYHHCAPETLLQEAIRRADVALYRAKANGRNRSERWQDDGAKNTG</sequence>
<dbReference type="RefSeq" id="WP_290021306.1">
    <property type="nucleotide sequence ID" value="NZ_JAOPLV010000001.1"/>
</dbReference>
<proteinExistence type="predicted"/>
<evidence type="ECO:0000313" key="6">
    <source>
        <dbReference type="EMBL" id="MDM5139024.1"/>
    </source>
</evidence>
<dbReference type="SUPFAM" id="SSF55073">
    <property type="entry name" value="Nucleotide cyclase"/>
    <property type="match status" value="1"/>
</dbReference>
<evidence type="ECO:0000259" key="5">
    <source>
        <dbReference type="PROSITE" id="PS50887"/>
    </source>
</evidence>
<keyword evidence="4" id="KW-0812">Transmembrane</keyword>
<dbReference type="InterPro" id="IPR000160">
    <property type="entry name" value="GGDEF_dom"/>
</dbReference>
<dbReference type="Proteomes" id="UP001168216">
    <property type="component" value="Unassembled WGS sequence"/>
</dbReference>
<evidence type="ECO:0000256" key="4">
    <source>
        <dbReference type="SAM" id="Phobius"/>
    </source>
</evidence>
<protein>
    <recommendedName>
        <fullName evidence="2">diguanylate cyclase</fullName>
        <ecNumber evidence="2">2.7.7.65</ecNumber>
    </recommendedName>
</protein>
<dbReference type="SUPFAM" id="SSF103190">
    <property type="entry name" value="Sensory domain-like"/>
    <property type="match status" value="1"/>
</dbReference>
<evidence type="ECO:0000256" key="2">
    <source>
        <dbReference type="ARBA" id="ARBA00012528"/>
    </source>
</evidence>
<dbReference type="Pfam" id="PF00990">
    <property type="entry name" value="GGDEF"/>
    <property type="match status" value="1"/>
</dbReference>
<dbReference type="InterPro" id="IPR029151">
    <property type="entry name" value="Sensor-like_sf"/>
</dbReference>
<keyword evidence="6" id="KW-0808">Transferase</keyword>
<dbReference type="PANTHER" id="PTHR45138">
    <property type="entry name" value="REGULATORY COMPONENTS OF SENSORY TRANSDUCTION SYSTEM"/>
    <property type="match status" value="1"/>
</dbReference>
<gene>
    <name evidence="6" type="ORF">OB959_04310</name>
</gene>
<dbReference type="GO" id="GO:1902201">
    <property type="term" value="P:negative regulation of bacterial-type flagellum-dependent cell motility"/>
    <property type="evidence" value="ECO:0007669"/>
    <property type="project" value="TreeGrafter"/>
</dbReference>
<comment type="cofactor">
    <cofactor evidence="1">
        <name>Mg(2+)</name>
        <dbReference type="ChEBI" id="CHEBI:18420"/>
    </cofactor>
</comment>
<keyword evidence="6" id="KW-0548">Nucleotidyltransferase</keyword>
<feature type="transmembrane region" description="Helical" evidence="4">
    <location>
        <begin position="318"/>
        <end position="337"/>
    </location>
</feature>
<dbReference type="InterPro" id="IPR043128">
    <property type="entry name" value="Rev_trsase/Diguanyl_cyclase"/>
</dbReference>
<evidence type="ECO:0000256" key="1">
    <source>
        <dbReference type="ARBA" id="ARBA00001946"/>
    </source>
</evidence>
<dbReference type="GO" id="GO:0005886">
    <property type="term" value="C:plasma membrane"/>
    <property type="evidence" value="ECO:0007669"/>
    <property type="project" value="TreeGrafter"/>
</dbReference>
<keyword evidence="4" id="KW-0472">Membrane</keyword>
<dbReference type="PROSITE" id="PS50887">
    <property type="entry name" value="GGDEF"/>
    <property type="match status" value="1"/>
</dbReference>
<dbReference type="FunFam" id="3.30.70.270:FF:000001">
    <property type="entry name" value="Diguanylate cyclase domain protein"/>
    <property type="match status" value="1"/>
</dbReference>
<dbReference type="AlphaFoldDB" id="A0AAW7I931"/>
<dbReference type="NCBIfam" id="TIGR00254">
    <property type="entry name" value="GGDEF"/>
    <property type="match status" value="1"/>
</dbReference>
<dbReference type="Gene3D" id="3.30.450.20">
    <property type="entry name" value="PAS domain"/>
    <property type="match status" value="2"/>
</dbReference>
<evidence type="ECO:0000256" key="3">
    <source>
        <dbReference type="ARBA" id="ARBA00034247"/>
    </source>
</evidence>
<dbReference type="SMART" id="SM00267">
    <property type="entry name" value="GGDEF"/>
    <property type="match status" value="1"/>
</dbReference>